<gene>
    <name evidence="2" type="ORF">PPG34_16225</name>
</gene>
<reference evidence="2 3" key="1">
    <citation type="journal article" date="2023" name="ISME J.">
        <title>Cultivation and genomic characterization of novel and ubiquitous marine nitrite-oxidizing bacteria from the Nitrospirales.</title>
        <authorList>
            <person name="Mueller A.J."/>
            <person name="Daebeler A."/>
            <person name="Herbold C.W."/>
            <person name="Kirkegaard R.H."/>
            <person name="Daims H."/>
        </authorList>
    </citation>
    <scope>NUCLEOTIDE SEQUENCE [LARGE SCALE GENOMIC DNA]</scope>
    <source>
        <strain evidence="2 3">EB</strain>
    </source>
</reference>
<dbReference type="Pfam" id="PF16798">
    <property type="entry name" value="DUF5069"/>
    <property type="match status" value="1"/>
</dbReference>
<protein>
    <submittedName>
        <fullName evidence="2">DUF5069 domain-containing protein</fullName>
    </submittedName>
</protein>
<feature type="domain" description="DUF5069" evidence="1">
    <location>
        <begin position="123"/>
        <end position="197"/>
    </location>
</feature>
<organism evidence="2 3">
    <name type="scientific">Candidatus Nitronereus thalassa</name>
    <dbReference type="NCBI Taxonomy" id="3020898"/>
    <lineage>
        <taxon>Bacteria</taxon>
        <taxon>Pseudomonadati</taxon>
        <taxon>Nitrospirota</taxon>
        <taxon>Nitrospiria</taxon>
        <taxon>Nitrospirales</taxon>
        <taxon>Nitrospiraceae</taxon>
        <taxon>Candidatus Nitronereus</taxon>
    </lineage>
</organism>
<dbReference type="InterPro" id="IPR031849">
    <property type="entry name" value="DUF5069"/>
</dbReference>
<dbReference type="EMBL" id="JAQOUE010000002">
    <property type="protein sequence ID" value="MDT7043899.1"/>
    <property type="molecule type" value="Genomic_DNA"/>
</dbReference>
<proteinExistence type="predicted"/>
<accession>A0ABU3KCE5</accession>
<name>A0ABU3KCE5_9BACT</name>
<sequence>MAHIIQNLKPPRYDTQSKDRHMETHMKNTGNWVENLQHLYDEAVTRYQNGLRGRDHVIPQTSLEFLESIGASPQEIYDFVEDWVEDCEPSFSTIADITAIRRDFFLHVQKGYASTHVTDTSTLPSGHEELGGHRWLPRIIAKARAKLRGEMSPDIMYGCGADRPFLHKIGIEPAEFLRIVWKADGDEQAVLDTIKKHV</sequence>
<evidence type="ECO:0000313" key="3">
    <source>
        <dbReference type="Proteomes" id="UP001250932"/>
    </source>
</evidence>
<dbReference type="Proteomes" id="UP001250932">
    <property type="component" value="Unassembled WGS sequence"/>
</dbReference>
<dbReference type="RefSeq" id="WP_313834485.1">
    <property type="nucleotide sequence ID" value="NZ_JAQOUE010000002.1"/>
</dbReference>
<evidence type="ECO:0000313" key="2">
    <source>
        <dbReference type="EMBL" id="MDT7043899.1"/>
    </source>
</evidence>
<comment type="caution">
    <text evidence="2">The sequence shown here is derived from an EMBL/GenBank/DDBJ whole genome shotgun (WGS) entry which is preliminary data.</text>
</comment>
<keyword evidence="3" id="KW-1185">Reference proteome</keyword>
<evidence type="ECO:0000259" key="1">
    <source>
        <dbReference type="Pfam" id="PF16798"/>
    </source>
</evidence>